<dbReference type="PROSITE" id="PS00092">
    <property type="entry name" value="N6_MTASE"/>
    <property type="match status" value="1"/>
</dbReference>
<dbReference type="InterPro" id="IPR050320">
    <property type="entry name" value="N5-glutamine_MTase"/>
</dbReference>
<dbReference type="AlphaFoldDB" id="A0A1Y1Z3K6"/>
<dbReference type="GO" id="GO:0008168">
    <property type="term" value="F:methyltransferase activity"/>
    <property type="evidence" value="ECO:0007669"/>
    <property type="project" value="UniProtKB-KW"/>
</dbReference>
<dbReference type="GO" id="GO:0005739">
    <property type="term" value="C:mitochondrion"/>
    <property type="evidence" value="ECO:0007669"/>
    <property type="project" value="TreeGrafter"/>
</dbReference>
<dbReference type="Gene3D" id="1.10.8.10">
    <property type="entry name" value="DNA helicase RuvA subunit, C-terminal domain"/>
    <property type="match status" value="1"/>
</dbReference>
<evidence type="ECO:0000313" key="1">
    <source>
        <dbReference type="EMBL" id="ORY04862.1"/>
    </source>
</evidence>
<dbReference type="EMBL" id="MCFA01000131">
    <property type="protein sequence ID" value="ORY04862.1"/>
    <property type="molecule type" value="Genomic_DNA"/>
</dbReference>
<reference evidence="1 2" key="1">
    <citation type="submission" date="2016-07" db="EMBL/GenBank/DDBJ databases">
        <title>Pervasive Adenine N6-methylation of Active Genes in Fungi.</title>
        <authorList>
            <consortium name="DOE Joint Genome Institute"/>
            <person name="Mondo S.J."/>
            <person name="Dannebaum R.O."/>
            <person name="Kuo R.C."/>
            <person name="Labutti K."/>
            <person name="Haridas S."/>
            <person name="Kuo A."/>
            <person name="Salamov A."/>
            <person name="Ahrendt S.R."/>
            <person name="Lipzen A."/>
            <person name="Sullivan W."/>
            <person name="Andreopoulos W.B."/>
            <person name="Clum A."/>
            <person name="Lindquist E."/>
            <person name="Daum C."/>
            <person name="Ramamoorthy G.K."/>
            <person name="Gryganskyi A."/>
            <person name="Culley D."/>
            <person name="Magnuson J.K."/>
            <person name="James T.Y."/>
            <person name="O'Malley M.A."/>
            <person name="Stajich J.E."/>
            <person name="Spatafora J.W."/>
            <person name="Visel A."/>
            <person name="Grigoriev I.V."/>
        </authorList>
    </citation>
    <scope>NUCLEOTIDE SEQUENCE [LARGE SCALE GENOMIC DNA]</scope>
    <source>
        <strain evidence="1 2">CBS 115471</strain>
    </source>
</reference>
<dbReference type="InterPro" id="IPR002052">
    <property type="entry name" value="DNA_methylase_N6_adenine_CS"/>
</dbReference>
<gene>
    <name evidence="1" type="ORF">BCR34DRAFT_53553</name>
</gene>
<dbReference type="Proteomes" id="UP000193144">
    <property type="component" value="Unassembled WGS sequence"/>
</dbReference>
<evidence type="ECO:0000313" key="2">
    <source>
        <dbReference type="Proteomes" id="UP000193144"/>
    </source>
</evidence>
<dbReference type="GO" id="GO:0032259">
    <property type="term" value="P:methylation"/>
    <property type="evidence" value="ECO:0007669"/>
    <property type="project" value="UniProtKB-KW"/>
</dbReference>
<dbReference type="OrthoDB" id="269872at2759"/>
<dbReference type="InterPro" id="IPR029063">
    <property type="entry name" value="SAM-dependent_MTases_sf"/>
</dbReference>
<proteinExistence type="predicted"/>
<dbReference type="PANTHER" id="PTHR18895">
    <property type="entry name" value="HEMK METHYLTRANSFERASE"/>
    <property type="match status" value="1"/>
</dbReference>
<keyword evidence="1" id="KW-0489">Methyltransferase</keyword>
<protein>
    <submittedName>
        <fullName evidence="1">S-adenosyl-L-methionine-dependent methyltransferase</fullName>
    </submittedName>
</protein>
<comment type="caution">
    <text evidence="1">The sequence shown here is derived from an EMBL/GenBank/DDBJ whole genome shotgun (WGS) entry which is preliminary data.</text>
</comment>
<keyword evidence="2" id="KW-1185">Reference proteome</keyword>
<dbReference type="GO" id="GO:0003676">
    <property type="term" value="F:nucleic acid binding"/>
    <property type="evidence" value="ECO:0007669"/>
    <property type="project" value="InterPro"/>
</dbReference>
<keyword evidence="1" id="KW-0808">Transferase</keyword>
<name>A0A1Y1Z3K6_9PLEO</name>
<accession>A0A1Y1Z3K6</accession>
<dbReference type="CDD" id="cd02440">
    <property type="entry name" value="AdoMet_MTases"/>
    <property type="match status" value="1"/>
</dbReference>
<dbReference type="PANTHER" id="PTHR18895:SF74">
    <property type="entry name" value="MTRF1L RELEASE FACTOR GLUTAMINE METHYLTRANSFERASE"/>
    <property type="match status" value="1"/>
</dbReference>
<sequence length="372" mass="41566">MPRLAIALLRHAYTIDPLLPLLLRPCRTLAAAQNELRWLREHVDKLVQARRPVNRKLQQQPKALLRRLAVERASGKPLQYILGTEFFGELELRCQPGVLIPRPETAASVTHLSHLIQNAPALPSELRVLDLCTGTGCIPLLFDHDFSSARSDRRLQLLGVDISDKAIGLAHRNLARVRRWKASAGRGDVDFILADVLSNPFGDQTLDPPCLKAALNFNKKPYFWDIVIANPPYISPSAYWSTTTRSVRGFEPKLALVPPPRPGNNDTEQADYFYPRLLTAARDAEAKIVLLEVADLDQAMRVATMARRIAIFDGIEIWRDQPDQRNESAVGISAEFPVRGQGNARSVLCWRGLGATWLGRGRATKTSRTTRA</sequence>
<dbReference type="STRING" id="1231657.A0A1Y1Z3K6"/>
<organism evidence="1 2">
    <name type="scientific">Clohesyomyces aquaticus</name>
    <dbReference type="NCBI Taxonomy" id="1231657"/>
    <lineage>
        <taxon>Eukaryota</taxon>
        <taxon>Fungi</taxon>
        <taxon>Dikarya</taxon>
        <taxon>Ascomycota</taxon>
        <taxon>Pezizomycotina</taxon>
        <taxon>Dothideomycetes</taxon>
        <taxon>Pleosporomycetidae</taxon>
        <taxon>Pleosporales</taxon>
        <taxon>Lindgomycetaceae</taxon>
        <taxon>Clohesyomyces</taxon>
    </lineage>
</organism>
<dbReference type="SUPFAM" id="SSF53335">
    <property type="entry name" value="S-adenosyl-L-methionine-dependent methyltransferases"/>
    <property type="match status" value="1"/>
</dbReference>
<dbReference type="Gene3D" id="3.40.50.150">
    <property type="entry name" value="Vaccinia Virus protein VP39"/>
    <property type="match status" value="1"/>
</dbReference>